<protein>
    <submittedName>
        <fullName evidence="1">RCG43046</fullName>
    </submittedName>
</protein>
<dbReference type="Proteomes" id="UP000234681">
    <property type="component" value="Chromosome 16"/>
</dbReference>
<evidence type="ECO:0000313" key="2">
    <source>
        <dbReference type="Proteomes" id="UP000234681"/>
    </source>
</evidence>
<name>A6IVK0_RAT</name>
<reference evidence="1 2" key="1">
    <citation type="submission" date="2005-09" db="EMBL/GenBank/DDBJ databases">
        <authorList>
            <person name="Mural R.J."/>
            <person name="Li P.W."/>
            <person name="Adams M.D."/>
            <person name="Amanatides P.G."/>
            <person name="Baden-Tillson H."/>
            <person name="Barnstead M."/>
            <person name="Chin S.H."/>
            <person name="Dew I."/>
            <person name="Evans C.A."/>
            <person name="Ferriera S."/>
            <person name="Flanigan M."/>
            <person name="Fosler C."/>
            <person name="Glodek A."/>
            <person name="Gu Z."/>
            <person name="Holt R.A."/>
            <person name="Jennings D."/>
            <person name="Kraft C.L."/>
            <person name="Lu F."/>
            <person name="Nguyen T."/>
            <person name="Nusskern D.R."/>
            <person name="Pfannkoch C.M."/>
            <person name="Sitter C."/>
            <person name="Sutton G.G."/>
            <person name="Venter J.C."/>
            <person name="Wang Z."/>
            <person name="Woodage T."/>
            <person name="Zheng X.H."/>
            <person name="Zhong F."/>
        </authorList>
    </citation>
    <scope>NUCLEOTIDE SEQUENCE [LARGE SCALE GENOMIC DNA]</scope>
    <source>
        <strain>BN</strain>
        <strain evidence="2">Sprague-Dawley</strain>
    </source>
</reference>
<dbReference type="EMBL" id="CH473970">
    <property type="protein sequence ID" value="EDM09222.1"/>
    <property type="molecule type" value="Genomic_DNA"/>
</dbReference>
<sequence>MNQIIPEVLSSPSSVSSTLLWKWHVCLVLSSVHFVQGGMKIGIGVKHRLKFTVPSTSSNEDIKLHVRWLPGRSGDSELVSSNDLFIMVSRFSEVCVTLTWLSLLDV</sequence>
<proteinExistence type="predicted"/>
<organism evidence="1 2">
    <name type="scientific">Rattus norvegicus</name>
    <name type="common">Rat</name>
    <dbReference type="NCBI Taxonomy" id="10116"/>
    <lineage>
        <taxon>Eukaryota</taxon>
        <taxon>Metazoa</taxon>
        <taxon>Chordata</taxon>
        <taxon>Craniata</taxon>
        <taxon>Vertebrata</taxon>
        <taxon>Euteleostomi</taxon>
        <taxon>Mammalia</taxon>
        <taxon>Eutheria</taxon>
        <taxon>Euarchontoglires</taxon>
        <taxon>Glires</taxon>
        <taxon>Rodentia</taxon>
        <taxon>Myomorpha</taxon>
        <taxon>Muroidea</taxon>
        <taxon>Muridae</taxon>
        <taxon>Murinae</taxon>
        <taxon>Rattus</taxon>
    </lineage>
</organism>
<gene>
    <name evidence="1" type="ORF">rCG_43046</name>
</gene>
<dbReference type="AlphaFoldDB" id="A6IVK0"/>
<evidence type="ECO:0000313" key="1">
    <source>
        <dbReference type="EMBL" id="EDM09222.1"/>
    </source>
</evidence>
<accession>A6IVK0</accession>